<protein>
    <submittedName>
        <fullName evidence="2">Uncharacterized protein</fullName>
    </submittedName>
</protein>
<organism evidence="2 3">
    <name type="scientific">Parelaphostrongylus tenuis</name>
    <name type="common">Meningeal worm</name>
    <dbReference type="NCBI Taxonomy" id="148309"/>
    <lineage>
        <taxon>Eukaryota</taxon>
        <taxon>Metazoa</taxon>
        <taxon>Ecdysozoa</taxon>
        <taxon>Nematoda</taxon>
        <taxon>Chromadorea</taxon>
        <taxon>Rhabditida</taxon>
        <taxon>Rhabditina</taxon>
        <taxon>Rhabditomorpha</taxon>
        <taxon>Strongyloidea</taxon>
        <taxon>Metastrongylidae</taxon>
        <taxon>Parelaphostrongylus</taxon>
    </lineage>
</organism>
<gene>
    <name evidence="2" type="ORF">KIN20_034011</name>
</gene>
<reference evidence="2" key="1">
    <citation type="submission" date="2021-06" db="EMBL/GenBank/DDBJ databases">
        <title>Parelaphostrongylus tenuis whole genome reference sequence.</title>
        <authorList>
            <person name="Garwood T.J."/>
            <person name="Larsen P.A."/>
            <person name="Fountain-Jones N.M."/>
            <person name="Garbe J.R."/>
            <person name="Macchietto M.G."/>
            <person name="Kania S.A."/>
            <person name="Gerhold R.W."/>
            <person name="Richards J.E."/>
            <person name="Wolf T.M."/>
        </authorList>
    </citation>
    <scope>NUCLEOTIDE SEQUENCE</scope>
    <source>
        <strain evidence="2">MNPRO001-30</strain>
        <tissue evidence="2">Meninges</tissue>
    </source>
</reference>
<keyword evidence="3" id="KW-1185">Reference proteome</keyword>
<proteinExistence type="predicted"/>
<dbReference type="Proteomes" id="UP001196413">
    <property type="component" value="Unassembled WGS sequence"/>
</dbReference>
<keyword evidence="1" id="KW-0472">Membrane</keyword>
<keyword evidence="1" id="KW-0812">Transmembrane</keyword>
<comment type="caution">
    <text evidence="2">The sequence shown here is derived from an EMBL/GenBank/DDBJ whole genome shotgun (WGS) entry which is preliminary data.</text>
</comment>
<sequence length="100" mass="11377">MEERCREQTGVAHLTGFDRLSLWPFLIVSTLLFHLLITSVTLLTDSTKSQSSILQAFEMAFFSLRNSRKELLMSMLDRTWKSSDMEADVLMKSAIDPSSS</sequence>
<accession>A0AAD5WJQ3</accession>
<dbReference type="AlphaFoldDB" id="A0AAD5WJQ3"/>
<evidence type="ECO:0000313" key="3">
    <source>
        <dbReference type="Proteomes" id="UP001196413"/>
    </source>
</evidence>
<feature type="transmembrane region" description="Helical" evidence="1">
    <location>
        <begin position="22"/>
        <end position="43"/>
    </location>
</feature>
<evidence type="ECO:0000313" key="2">
    <source>
        <dbReference type="EMBL" id="KAJ1371963.1"/>
    </source>
</evidence>
<evidence type="ECO:0000256" key="1">
    <source>
        <dbReference type="SAM" id="Phobius"/>
    </source>
</evidence>
<dbReference type="EMBL" id="JAHQIW010007073">
    <property type="protein sequence ID" value="KAJ1371963.1"/>
    <property type="molecule type" value="Genomic_DNA"/>
</dbReference>
<name>A0AAD5WJQ3_PARTN</name>
<keyword evidence="1" id="KW-1133">Transmembrane helix</keyword>